<feature type="domain" description="RRM" evidence="10">
    <location>
        <begin position="305"/>
        <end position="382"/>
    </location>
</feature>
<comment type="similarity">
    <text evidence="3">Belongs to the polyadenylate-binding protein type-1 family.</text>
</comment>
<evidence type="ECO:0000256" key="3">
    <source>
        <dbReference type="ARBA" id="ARBA00008557"/>
    </source>
</evidence>
<dbReference type="AlphaFoldDB" id="A0A7J0G128"/>
<evidence type="ECO:0000256" key="1">
    <source>
        <dbReference type="ARBA" id="ARBA00004123"/>
    </source>
</evidence>
<evidence type="ECO:0000256" key="6">
    <source>
        <dbReference type="ARBA" id="ARBA00022884"/>
    </source>
</evidence>
<dbReference type="InterPro" id="IPR006515">
    <property type="entry name" value="PABP_1234"/>
</dbReference>
<dbReference type="EMBL" id="BJWL01000016">
    <property type="protein sequence ID" value="GFZ04218.1"/>
    <property type="molecule type" value="Genomic_DNA"/>
</dbReference>
<evidence type="ECO:0000256" key="2">
    <source>
        <dbReference type="ARBA" id="ARBA00004496"/>
    </source>
</evidence>
<name>A0A7J0G128_9ERIC</name>
<sequence length="613" mass="68434">MAAQAVAPPPSPQPPPPAVDLGKASLYVGDLDPQVTEMDLVKAFTNMGPLVSVRLCRDRLSQISLQYGYINFFSPSDASKALACLNHTELKGKPMRVMWCQRDPLTRKTGVGNVFIKNLGPSITSAILEGIFCKFGTILSCKVAEERGKSKGFGFVQFASEDSSMAAVNALHGTMLEGKELYVSKFLKRNERKEAYEEPKFTNLYVKNLGEDVTEDTIREKFSEFGKVCNVLIMKDAEGKSRGFGFVNFESHEEAKTAVEALNGAVIGSEKLFVGKAQKKAERKELLKREYKEMTNGHTIKPKASNLYVKNFDASIDDRKLEEHFSSFGKVTSAKVMRHDNGVSKGFGFVSFSIPDEAKKALDALNGTIFQGRSLYVAIAQPKEERNRELLSYYAQYAQYPLPSFCSSDSDIFSSRYLQTYNSFPAFPILKPVSRIHSHQPMMYQHDGKREGDIYPFMPQSYQRNVSTYKMQSQIPERSQQKSYMDYVYQHPMGYPNSSVPTGELNYGSRKDLNTSWNKRSSAAASFKQAVAKRCLTPAPSLGKCKQNPSGLLQPVVENLQPGRVFEMHHSDARKLLKLPMSSAVHVLNDTNSRMISDGHVAQPAKSAQCLSY</sequence>
<evidence type="ECO:0000256" key="7">
    <source>
        <dbReference type="ARBA" id="ARBA00023242"/>
    </source>
</evidence>
<dbReference type="PANTHER" id="PTHR24012">
    <property type="entry name" value="RNA BINDING PROTEIN"/>
    <property type="match status" value="1"/>
</dbReference>
<protein>
    <submittedName>
        <fullName evidence="11">Poly(A) binding protein 6</fullName>
    </submittedName>
</protein>
<dbReference type="InterPro" id="IPR003954">
    <property type="entry name" value="RRM_euk-type"/>
</dbReference>
<feature type="domain" description="RRM" evidence="10">
    <location>
        <begin position="202"/>
        <end position="279"/>
    </location>
</feature>
<keyword evidence="6 9" id="KW-0694">RNA-binding</keyword>
<dbReference type="FunFam" id="3.30.70.330:FF:000651">
    <property type="entry name" value="Poly(A) binding protein cytoplasmic 1 like"/>
    <property type="match status" value="1"/>
</dbReference>
<evidence type="ECO:0000256" key="4">
    <source>
        <dbReference type="ARBA" id="ARBA00022490"/>
    </source>
</evidence>
<accession>A0A7J0G128</accession>
<keyword evidence="12" id="KW-1185">Reference proteome</keyword>
<comment type="subcellular location">
    <subcellularLocation>
        <location evidence="2">Cytoplasm</location>
    </subcellularLocation>
    <subcellularLocation>
        <location evidence="1">Nucleus</location>
    </subcellularLocation>
</comment>
<dbReference type="CDD" id="cd12380">
    <property type="entry name" value="RRM3_I_PABPs"/>
    <property type="match status" value="1"/>
</dbReference>
<evidence type="ECO:0000256" key="5">
    <source>
        <dbReference type="ARBA" id="ARBA00022737"/>
    </source>
</evidence>
<dbReference type="SUPFAM" id="SSF54928">
    <property type="entry name" value="RNA-binding domain, RBD"/>
    <property type="match status" value="3"/>
</dbReference>
<evidence type="ECO:0000259" key="10">
    <source>
        <dbReference type="PROSITE" id="PS50102"/>
    </source>
</evidence>
<dbReference type="InterPro" id="IPR035979">
    <property type="entry name" value="RBD_domain_sf"/>
</dbReference>
<evidence type="ECO:0000256" key="9">
    <source>
        <dbReference type="PROSITE-ProRule" id="PRU00176"/>
    </source>
</evidence>
<feature type="domain" description="RRM" evidence="10">
    <location>
        <begin position="24"/>
        <end position="102"/>
    </location>
</feature>
<proteinExistence type="inferred from homology"/>
<keyword evidence="7" id="KW-0539">Nucleus</keyword>
<gene>
    <name evidence="11" type="ORF">Acr_16g0008420</name>
</gene>
<feature type="domain" description="RRM" evidence="10">
    <location>
        <begin position="112"/>
        <end position="188"/>
    </location>
</feature>
<organism evidence="11 12">
    <name type="scientific">Actinidia rufa</name>
    <dbReference type="NCBI Taxonomy" id="165716"/>
    <lineage>
        <taxon>Eukaryota</taxon>
        <taxon>Viridiplantae</taxon>
        <taxon>Streptophyta</taxon>
        <taxon>Embryophyta</taxon>
        <taxon>Tracheophyta</taxon>
        <taxon>Spermatophyta</taxon>
        <taxon>Magnoliopsida</taxon>
        <taxon>eudicotyledons</taxon>
        <taxon>Gunneridae</taxon>
        <taxon>Pentapetalae</taxon>
        <taxon>asterids</taxon>
        <taxon>Ericales</taxon>
        <taxon>Actinidiaceae</taxon>
        <taxon>Actinidia</taxon>
    </lineage>
</organism>
<dbReference type="FunFam" id="3.30.70.330:FF:000500">
    <property type="entry name" value="Polyadenylate-binding protein"/>
    <property type="match status" value="1"/>
</dbReference>
<reference evidence="11 12" key="1">
    <citation type="submission" date="2019-07" db="EMBL/GenBank/DDBJ databases">
        <title>De Novo Assembly of kiwifruit Actinidia rufa.</title>
        <authorList>
            <person name="Sugita-Konishi S."/>
            <person name="Sato K."/>
            <person name="Mori E."/>
            <person name="Abe Y."/>
            <person name="Kisaki G."/>
            <person name="Hamano K."/>
            <person name="Suezawa K."/>
            <person name="Otani M."/>
            <person name="Fukuda T."/>
            <person name="Manabe T."/>
            <person name="Gomi K."/>
            <person name="Tabuchi M."/>
            <person name="Akimitsu K."/>
            <person name="Kataoka I."/>
        </authorList>
    </citation>
    <scope>NUCLEOTIDE SEQUENCE [LARGE SCALE GENOMIC DNA]</scope>
    <source>
        <strain evidence="12">cv. Fuchu</strain>
    </source>
</reference>
<dbReference type="InterPro" id="IPR000504">
    <property type="entry name" value="RRM_dom"/>
</dbReference>
<dbReference type="Pfam" id="PF00076">
    <property type="entry name" value="RRM_1"/>
    <property type="match status" value="4"/>
</dbReference>
<dbReference type="OrthoDB" id="19742at2759"/>
<dbReference type="SMART" id="SM00361">
    <property type="entry name" value="RRM_1"/>
    <property type="match status" value="4"/>
</dbReference>
<dbReference type="PROSITE" id="PS50102">
    <property type="entry name" value="RRM"/>
    <property type="match status" value="4"/>
</dbReference>
<dbReference type="InterPro" id="IPR012677">
    <property type="entry name" value="Nucleotide-bd_a/b_plait_sf"/>
</dbReference>
<dbReference type="Proteomes" id="UP000585474">
    <property type="component" value="Unassembled WGS sequence"/>
</dbReference>
<keyword evidence="5" id="KW-0677">Repeat</keyword>
<keyword evidence="4" id="KW-0963">Cytoplasm</keyword>
<comment type="caution">
    <text evidence="11">The sequence shown here is derived from an EMBL/GenBank/DDBJ whole genome shotgun (WGS) entry which is preliminary data.</text>
</comment>
<dbReference type="NCBIfam" id="TIGR01628">
    <property type="entry name" value="PABP-1234"/>
    <property type="match status" value="1"/>
</dbReference>
<evidence type="ECO:0000313" key="11">
    <source>
        <dbReference type="EMBL" id="GFZ04218.1"/>
    </source>
</evidence>
<dbReference type="GO" id="GO:0003723">
    <property type="term" value="F:RNA binding"/>
    <property type="evidence" value="ECO:0007669"/>
    <property type="project" value="UniProtKB-UniRule"/>
</dbReference>
<dbReference type="GO" id="GO:0005737">
    <property type="term" value="C:cytoplasm"/>
    <property type="evidence" value="ECO:0007669"/>
    <property type="project" value="UniProtKB-SubCell"/>
</dbReference>
<dbReference type="SMART" id="SM00360">
    <property type="entry name" value="RRM"/>
    <property type="match status" value="4"/>
</dbReference>
<dbReference type="GO" id="GO:0005634">
    <property type="term" value="C:nucleus"/>
    <property type="evidence" value="ECO:0007669"/>
    <property type="project" value="UniProtKB-SubCell"/>
</dbReference>
<evidence type="ECO:0000256" key="8">
    <source>
        <dbReference type="ARBA" id="ARBA00054110"/>
    </source>
</evidence>
<comment type="function">
    <text evidence="8">Binds the poly(A) tail of mRNA. Appears to be an important mediator of the multiple roles of the poly(A) tail in mRNA biogenesis, stability and translation.</text>
</comment>
<evidence type="ECO:0000313" key="12">
    <source>
        <dbReference type="Proteomes" id="UP000585474"/>
    </source>
</evidence>
<dbReference type="Gene3D" id="3.30.70.330">
    <property type="match status" value="4"/>
</dbReference>